<organism evidence="1 2">
    <name type="scientific">Urbifossiella limnaea</name>
    <dbReference type="NCBI Taxonomy" id="2528023"/>
    <lineage>
        <taxon>Bacteria</taxon>
        <taxon>Pseudomonadati</taxon>
        <taxon>Planctomycetota</taxon>
        <taxon>Planctomycetia</taxon>
        <taxon>Gemmatales</taxon>
        <taxon>Gemmataceae</taxon>
        <taxon>Urbifossiella</taxon>
    </lineage>
</organism>
<name>A0A517XZT8_9BACT</name>
<dbReference type="Pfam" id="PF07394">
    <property type="entry name" value="DUF1501"/>
    <property type="match status" value="1"/>
</dbReference>
<evidence type="ECO:0008006" key="3">
    <source>
        <dbReference type="Google" id="ProtNLM"/>
    </source>
</evidence>
<dbReference type="SUPFAM" id="SSF53649">
    <property type="entry name" value="Alkaline phosphatase-like"/>
    <property type="match status" value="1"/>
</dbReference>
<dbReference type="EMBL" id="CP036273">
    <property type="protein sequence ID" value="QDU23026.1"/>
    <property type="molecule type" value="Genomic_DNA"/>
</dbReference>
<sequence length="434" mass="46639">MFCDGLSRRDALRVGSAALFGSAVGLPQLLRAADGGSRDTSLIFVFLHGGLSTIDTLDMKPDAPAEFRGEFNPTRSKVPGMDLCDLLPKLGQQADRFSLVRSFRHHNSDHGPADHYILTGYFPQAGFNPNLSPNNQRPSIGSMVSRTLGPRGSVPAYVALPKFHPSGGPAYLGANHAPFTIDADPNAPNFSVPDLMPPAVVAADRLTDRRALLDTVDRFHRGAEARANQHAGAVATFRDRAFDLMTSPAAKRAFDIHAEPDRLRDEYGRSSLGQSCLMARRLVEAGVRCVTIDHSNWDTHDGNFATLRGSLLPGFDAAISTLFRDLADRGRLDSTLVVVTGEFGRTPRINKNAGRDHWGPAFTVLLGGGGLKGGVVVGRSDARAERPASDPFGPEDLFATVFHQLGIDPKAEFHTPDGRPVAAVNNGRLIPGLT</sequence>
<protein>
    <recommendedName>
        <fullName evidence="3">DUF1501 domain-containing protein</fullName>
    </recommendedName>
</protein>
<dbReference type="OrthoDB" id="127333at2"/>
<evidence type="ECO:0000313" key="1">
    <source>
        <dbReference type="EMBL" id="QDU23026.1"/>
    </source>
</evidence>
<dbReference type="Proteomes" id="UP000319576">
    <property type="component" value="Chromosome"/>
</dbReference>
<dbReference type="InterPro" id="IPR017850">
    <property type="entry name" value="Alkaline_phosphatase_core_sf"/>
</dbReference>
<proteinExistence type="predicted"/>
<dbReference type="RefSeq" id="WP_145243129.1">
    <property type="nucleotide sequence ID" value="NZ_CP036273.1"/>
</dbReference>
<dbReference type="PANTHER" id="PTHR43737:SF1">
    <property type="entry name" value="DUF1501 DOMAIN-CONTAINING PROTEIN"/>
    <property type="match status" value="1"/>
</dbReference>
<accession>A0A517XZT8</accession>
<dbReference type="KEGG" id="uli:ETAA1_50160"/>
<keyword evidence="2" id="KW-1185">Reference proteome</keyword>
<dbReference type="PROSITE" id="PS51318">
    <property type="entry name" value="TAT"/>
    <property type="match status" value="1"/>
</dbReference>
<dbReference type="AlphaFoldDB" id="A0A517XZT8"/>
<dbReference type="InterPro" id="IPR010869">
    <property type="entry name" value="DUF1501"/>
</dbReference>
<dbReference type="PANTHER" id="PTHR43737">
    <property type="entry name" value="BLL7424 PROTEIN"/>
    <property type="match status" value="1"/>
</dbReference>
<gene>
    <name evidence="1" type="ORF">ETAA1_50160</name>
</gene>
<dbReference type="InterPro" id="IPR006311">
    <property type="entry name" value="TAT_signal"/>
</dbReference>
<evidence type="ECO:0000313" key="2">
    <source>
        <dbReference type="Proteomes" id="UP000319576"/>
    </source>
</evidence>
<reference evidence="1 2" key="1">
    <citation type="submission" date="2019-02" db="EMBL/GenBank/DDBJ databases">
        <title>Deep-cultivation of Planctomycetes and their phenomic and genomic characterization uncovers novel biology.</title>
        <authorList>
            <person name="Wiegand S."/>
            <person name="Jogler M."/>
            <person name="Boedeker C."/>
            <person name="Pinto D."/>
            <person name="Vollmers J."/>
            <person name="Rivas-Marin E."/>
            <person name="Kohn T."/>
            <person name="Peeters S.H."/>
            <person name="Heuer A."/>
            <person name="Rast P."/>
            <person name="Oberbeckmann S."/>
            <person name="Bunk B."/>
            <person name="Jeske O."/>
            <person name="Meyerdierks A."/>
            <person name="Storesund J.E."/>
            <person name="Kallscheuer N."/>
            <person name="Luecker S."/>
            <person name="Lage O.M."/>
            <person name="Pohl T."/>
            <person name="Merkel B.J."/>
            <person name="Hornburger P."/>
            <person name="Mueller R.-W."/>
            <person name="Bruemmer F."/>
            <person name="Labrenz M."/>
            <person name="Spormann A.M."/>
            <person name="Op den Camp H."/>
            <person name="Overmann J."/>
            <person name="Amann R."/>
            <person name="Jetten M.S.M."/>
            <person name="Mascher T."/>
            <person name="Medema M.H."/>
            <person name="Devos D.P."/>
            <person name="Kaster A.-K."/>
            <person name="Ovreas L."/>
            <person name="Rohde M."/>
            <person name="Galperin M.Y."/>
            <person name="Jogler C."/>
        </authorList>
    </citation>
    <scope>NUCLEOTIDE SEQUENCE [LARGE SCALE GENOMIC DNA]</scope>
    <source>
        <strain evidence="1 2">ETA_A1</strain>
    </source>
</reference>